<protein>
    <submittedName>
        <fullName evidence="1">Uncharacterized protein</fullName>
    </submittedName>
</protein>
<dbReference type="EMBL" id="BPVZ01000140">
    <property type="protein sequence ID" value="GKV40261.1"/>
    <property type="molecule type" value="Genomic_DNA"/>
</dbReference>
<keyword evidence="2" id="KW-1185">Reference proteome</keyword>
<sequence length="94" mass="10220">MAPFEYYLIPGIPSCPYQRVPNSSPAQSVVDGQVCCILISLCIIPSSPPSTPRELISTVWVEIVCYAAINCKPIVHARQGKQADGDNFSLSFGY</sequence>
<organism evidence="1 2">
    <name type="scientific">Rubroshorea leprosula</name>
    <dbReference type="NCBI Taxonomy" id="152421"/>
    <lineage>
        <taxon>Eukaryota</taxon>
        <taxon>Viridiplantae</taxon>
        <taxon>Streptophyta</taxon>
        <taxon>Embryophyta</taxon>
        <taxon>Tracheophyta</taxon>
        <taxon>Spermatophyta</taxon>
        <taxon>Magnoliopsida</taxon>
        <taxon>eudicotyledons</taxon>
        <taxon>Gunneridae</taxon>
        <taxon>Pentapetalae</taxon>
        <taxon>rosids</taxon>
        <taxon>malvids</taxon>
        <taxon>Malvales</taxon>
        <taxon>Dipterocarpaceae</taxon>
        <taxon>Rubroshorea</taxon>
    </lineage>
</organism>
<proteinExistence type="predicted"/>
<evidence type="ECO:0000313" key="1">
    <source>
        <dbReference type="EMBL" id="GKV40261.1"/>
    </source>
</evidence>
<dbReference type="Proteomes" id="UP001054252">
    <property type="component" value="Unassembled WGS sequence"/>
</dbReference>
<dbReference type="AlphaFoldDB" id="A0AAV5LS84"/>
<comment type="caution">
    <text evidence="1">The sequence shown here is derived from an EMBL/GenBank/DDBJ whole genome shotgun (WGS) entry which is preliminary data.</text>
</comment>
<accession>A0AAV5LS84</accession>
<evidence type="ECO:0000313" key="2">
    <source>
        <dbReference type="Proteomes" id="UP001054252"/>
    </source>
</evidence>
<dbReference type="Pfam" id="PF04578">
    <property type="entry name" value="DUF594"/>
    <property type="match status" value="1"/>
</dbReference>
<gene>
    <name evidence="1" type="ORF">SLEP1_g47928</name>
</gene>
<name>A0AAV5LS84_9ROSI</name>
<dbReference type="InterPro" id="IPR007658">
    <property type="entry name" value="DUF594"/>
</dbReference>
<reference evidence="1 2" key="1">
    <citation type="journal article" date="2021" name="Commun. Biol.">
        <title>The genome of Shorea leprosula (Dipterocarpaceae) highlights the ecological relevance of drought in aseasonal tropical rainforests.</title>
        <authorList>
            <person name="Ng K.K.S."/>
            <person name="Kobayashi M.J."/>
            <person name="Fawcett J.A."/>
            <person name="Hatakeyama M."/>
            <person name="Paape T."/>
            <person name="Ng C.H."/>
            <person name="Ang C.C."/>
            <person name="Tnah L.H."/>
            <person name="Lee C.T."/>
            <person name="Nishiyama T."/>
            <person name="Sese J."/>
            <person name="O'Brien M.J."/>
            <person name="Copetti D."/>
            <person name="Mohd Noor M.I."/>
            <person name="Ong R.C."/>
            <person name="Putra M."/>
            <person name="Sireger I.Z."/>
            <person name="Indrioko S."/>
            <person name="Kosugi Y."/>
            <person name="Izuno A."/>
            <person name="Isagi Y."/>
            <person name="Lee S.L."/>
            <person name="Shimizu K.K."/>
        </authorList>
    </citation>
    <scope>NUCLEOTIDE SEQUENCE [LARGE SCALE GENOMIC DNA]</scope>
    <source>
        <strain evidence="1">214</strain>
    </source>
</reference>